<feature type="transmembrane region" description="Helical" evidence="1">
    <location>
        <begin position="21"/>
        <end position="46"/>
    </location>
</feature>
<sequence length="264" mass="30878">MKKYYQLFSMFLARYLTYRARILIWMFTDSSQFFLFPFLWMAIFAQTTLPNGYSLRGLVTYYVVLAVVSTGFISHCSRHIRTEIIDGMVSRRLVVPLPYFLVIGMAEISYKYISASISGLSIFLLYIFARDFFIFPTSFAQWLMFVFSLGITFIISHLFQYLIGLNTFWWEDINALQTTEEIINAIFSGRLAPLTFFTMSIQQLADYLPFKYVAYVPAQIFIGNIGVDQWWPVFAPAFVWILGLSLLIMLVWYRGLRRHEGFGM</sequence>
<evidence type="ECO:0000313" key="2">
    <source>
        <dbReference type="EMBL" id="OGH78190.1"/>
    </source>
</evidence>
<evidence type="ECO:0000256" key="1">
    <source>
        <dbReference type="SAM" id="Phobius"/>
    </source>
</evidence>
<feature type="transmembrane region" description="Helical" evidence="1">
    <location>
        <begin position="58"/>
        <end position="77"/>
    </location>
</feature>
<dbReference type="InterPro" id="IPR010390">
    <property type="entry name" value="ABC-2_transporter-like"/>
</dbReference>
<evidence type="ECO:0000313" key="3">
    <source>
        <dbReference type="Proteomes" id="UP000177040"/>
    </source>
</evidence>
<dbReference type="EMBL" id="MFQH01000016">
    <property type="protein sequence ID" value="OGH78190.1"/>
    <property type="molecule type" value="Genomic_DNA"/>
</dbReference>
<dbReference type="AlphaFoldDB" id="A0A1F6N3B4"/>
<dbReference type="Pfam" id="PF06182">
    <property type="entry name" value="ABC2_membrane_6"/>
    <property type="match status" value="1"/>
</dbReference>
<feature type="transmembrane region" description="Helical" evidence="1">
    <location>
        <begin position="112"/>
        <end position="129"/>
    </location>
</feature>
<name>A0A1F6N3B4_9BACT</name>
<reference evidence="2 3" key="1">
    <citation type="journal article" date="2016" name="Nat. Commun.">
        <title>Thousands of microbial genomes shed light on interconnected biogeochemical processes in an aquifer system.</title>
        <authorList>
            <person name="Anantharaman K."/>
            <person name="Brown C.T."/>
            <person name="Hug L.A."/>
            <person name="Sharon I."/>
            <person name="Castelle C.J."/>
            <person name="Probst A.J."/>
            <person name="Thomas B.C."/>
            <person name="Singh A."/>
            <person name="Wilkins M.J."/>
            <person name="Karaoz U."/>
            <person name="Brodie E.L."/>
            <person name="Williams K.H."/>
            <person name="Hubbard S.S."/>
            <person name="Banfield J.F."/>
        </authorList>
    </citation>
    <scope>NUCLEOTIDE SEQUENCE [LARGE SCALE GENOMIC DNA]</scope>
</reference>
<comment type="caution">
    <text evidence="2">The sequence shown here is derived from an EMBL/GenBank/DDBJ whole genome shotgun (WGS) entry which is preliminary data.</text>
</comment>
<feature type="transmembrane region" description="Helical" evidence="1">
    <location>
        <begin position="89"/>
        <end position="106"/>
    </location>
</feature>
<gene>
    <name evidence="2" type="ORF">A2983_00040</name>
</gene>
<keyword evidence="1" id="KW-1133">Transmembrane helix</keyword>
<accession>A0A1F6N3B4</accession>
<proteinExistence type="predicted"/>
<dbReference type="Proteomes" id="UP000177040">
    <property type="component" value="Unassembled WGS sequence"/>
</dbReference>
<feature type="transmembrane region" description="Helical" evidence="1">
    <location>
        <begin position="141"/>
        <end position="162"/>
    </location>
</feature>
<feature type="transmembrane region" description="Helical" evidence="1">
    <location>
        <begin position="237"/>
        <end position="256"/>
    </location>
</feature>
<evidence type="ECO:0008006" key="4">
    <source>
        <dbReference type="Google" id="ProtNLM"/>
    </source>
</evidence>
<keyword evidence="1" id="KW-0812">Transmembrane</keyword>
<dbReference type="PANTHER" id="PTHR36832">
    <property type="entry name" value="SLR1174 PROTEIN-RELATED"/>
    <property type="match status" value="1"/>
</dbReference>
<keyword evidence="1" id="KW-0472">Membrane</keyword>
<protein>
    <recommendedName>
        <fullName evidence="4">ABC-2 type transporter domain-containing protein</fullName>
    </recommendedName>
</protein>
<organism evidence="2 3">
    <name type="scientific">Candidatus Magasanikbacteria bacterium RIFCSPLOWO2_01_FULL_40_15</name>
    <dbReference type="NCBI Taxonomy" id="1798686"/>
    <lineage>
        <taxon>Bacteria</taxon>
        <taxon>Candidatus Magasanikiibacteriota</taxon>
    </lineage>
</organism>
<dbReference type="PANTHER" id="PTHR36832:SF1">
    <property type="entry name" value="SLR1174 PROTEIN"/>
    <property type="match status" value="1"/>
</dbReference>